<organism evidence="1 2">
    <name type="scientific">Anaerocolumna jejuensis DSM 15929</name>
    <dbReference type="NCBI Taxonomy" id="1121322"/>
    <lineage>
        <taxon>Bacteria</taxon>
        <taxon>Bacillati</taxon>
        <taxon>Bacillota</taxon>
        <taxon>Clostridia</taxon>
        <taxon>Lachnospirales</taxon>
        <taxon>Lachnospiraceae</taxon>
        <taxon>Anaerocolumna</taxon>
    </lineage>
</organism>
<name>A0A1M7ALV3_9FIRM</name>
<proteinExistence type="predicted"/>
<evidence type="ECO:0000313" key="2">
    <source>
        <dbReference type="Proteomes" id="UP000184386"/>
    </source>
</evidence>
<protein>
    <submittedName>
        <fullName evidence="1">Uncharacterized protein</fullName>
    </submittedName>
</protein>
<reference evidence="1 2" key="1">
    <citation type="submission" date="2016-11" db="EMBL/GenBank/DDBJ databases">
        <authorList>
            <person name="Jaros S."/>
            <person name="Januszkiewicz K."/>
            <person name="Wedrychowicz H."/>
        </authorList>
    </citation>
    <scope>NUCLEOTIDE SEQUENCE [LARGE SCALE GENOMIC DNA]</scope>
    <source>
        <strain evidence="1 2">DSM 15929</strain>
    </source>
</reference>
<dbReference type="STRING" id="1121322.SAMN02745136_04895"/>
<sequence length="62" mass="7034">MALNAQFQTYENFELYSSIQSYVNNIEVNASNQDTIDLGLGIASGKYHTEYIIDWIIDHSSS</sequence>
<accession>A0A1M7ALV3</accession>
<evidence type="ECO:0000313" key="1">
    <source>
        <dbReference type="EMBL" id="SHL43762.1"/>
    </source>
</evidence>
<dbReference type="EMBL" id="FRAC01000033">
    <property type="protein sequence ID" value="SHL43762.1"/>
    <property type="molecule type" value="Genomic_DNA"/>
</dbReference>
<dbReference type="Proteomes" id="UP000184386">
    <property type="component" value="Unassembled WGS sequence"/>
</dbReference>
<dbReference type="RefSeq" id="WP_073279820.1">
    <property type="nucleotide sequence ID" value="NZ_FRAC01000033.1"/>
</dbReference>
<gene>
    <name evidence="1" type="ORF">SAMN02745136_04895</name>
</gene>
<dbReference type="AlphaFoldDB" id="A0A1M7ALV3"/>
<keyword evidence="2" id="KW-1185">Reference proteome</keyword>